<dbReference type="EMBL" id="JAVDQH010000003">
    <property type="protein sequence ID" value="MDR6242970.1"/>
    <property type="molecule type" value="Genomic_DNA"/>
</dbReference>
<sequence>MGTFDKRNLVFSTLLLVAAVIWISAFASEARLERQVEAYLVNERQYSVEDIDYMKASFGLSPMIGVEVHFKDDPDARYFYTRNDGMITQYNAGPRDGIDLHHSYAYKHKEEEIEAREHIPVQLAMK</sequence>
<organism evidence="1 2">
    <name type="scientific">Paenibacillus hunanensis</name>
    <dbReference type="NCBI Taxonomy" id="539262"/>
    <lineage>
        <taxon>Bacteria</taxon>
        <taxon>Bacillati</taxon>
        <taxon>Bacillota</taxon>
        <taxon>Bacilli</taxon>
        <taxon>Bacillales</taxon>
        <taxon>Paenibacillaceae</taxon>
        <taxon>Paenibacillus</taxon>
    </lineage>
</organism>
<reference evidence="1 2" key="1">
    <citation type="submission" date="2023-07" db="EMBL/GenBank/DDBJ databases">
        <title>Genomic Encyclopedia of Type Strains, Phase IV (KMG-IV): sequencing the most valuable type-strain genomes for metagenomic binning, comparative biology and taxonomic classification.</title>
        <authorList>
            <person name="Goeker M."/>
        </authorList>
    </citation>
    <scope>NUCLEOTIDE SEQUENCE [LARGE SCALE GENOMIC DNA]</scope>
    <source>
        <strain evidence="1 2">DSM 22170</strain>
    </source>
</reference>
<protein>
    <recommendedName>
        <fullName evidence="3">DUF3139 domain-containing protein</fullName>
    </recommendedName>
</protein>
<gene>
    <name evidence="1" type="ORF">JOC58_000855</name>
</gene>
<proteinExistence type="predicted"/>
<evidence type="ECO:0008006" key="3">
    <source>
        <dbReference type="Google" id="ProtNLM"/>
    </source>
</evidence>
<keyword evidence="2" id="KW-1185">Reference proteome</keyword>
<evidence type="ECO:0000313" key="2">
    <source>
        <dbReference type="Proteomes" id="UP001185028"/>
    </source>
</evidence>
<name>A0ABU1IUP5_9BACL</name>
<accession>A0ABU1IUP5</accession>
<dbReference type="RefSeq" id="WP_188775553.1">
    <property type="nucleotide sequence ID" value="NZ_BMMB01000004.1"/>
</dbReference>
<evidence type="ECO:0000313" key="1">
    <source>
        <dbReference type="EMBL" id="MDR6242970.1"/>
    </source>
</evidence>
<dbReference type="Proteomes" id="UP001185028">
    <property type="component" value="Unassembled WGS sequence"/>
</dbReference>
<comment type="caution">
    <text evidence="1">The sequence shown here is derived from an EMBL/GenBank/DDBJ whole genome shotgun (WGS) entry which is preliminary data.</text>
</comment>